<protein>
    <submittedName>
        <fullName evidence="3">Acyl-coenzyme A thioesterase 1-like</fullName>
    </submittedName>
</protein>
<dbReference type="GO" id="GO:0006631">
    <property type="term" value="P:fatty acid metabolic process"/>
    <property type="evidence" value="ECO:0007669"/>
    <property type="project" value="TreeGrafter"/>
</dbReference>
<dbReference type="InParanoid" id="A0A6P7MR47"/>
<reference evidence="3" key="1">
    <citation type="submission" date="2025-08" db="UniProtKB">
        <authorList>
            <consortium name="RefSeq"/>
        </authorList>
    </citation>
    <scope>IDENTIFICATION</scope>
</reference>
<dbReference type="PANTHER" id="PTHR10824:SF36">
    <property type="entry name" value="ACYL-COA THIOESTERASE 17-RELATED"/>
    <property type="match status" value="1"/>
</dbReference>
<dbReference type="OrthoDB" id="6347013at2759"/>
<dbReference type="GO" id="GO:0047617">
    <property type="term" value="F:fatty acyl-CoA hydrolase activity"/>
    <property type="evidence" value="ECO:0007669"/>
    <property type="project" value="TreeGrafter"/>
</dbReference>
<dbReference type="RefSeq" id="XP_029008264.2">
    <property type="nucleotide sequence ID" value="XM_029152431.3"/>
</dbReference>
<evidence type="ECO:0000313" key="3">
    <source>
        <dbReference type="RefSeq" id="XP_029008264.2"/>
    </source>
</evidence>
<dbReference type="Gene3D" id="3.40.50.1820">
    <property type="entry name" value="alpha/beta hydrolase"/>
    <property type="match status" value="1"/>
</dbReference>
<dbReference type="GO" id="GO:0006637">
    <property type="term" value="P:acyl-CoA metabolic process"/>
    <property type="evidence" value="ECO:0007669"/>
    <property type="project" value="TreeGrafter"/>
</dbReference>
<name>A0A6P7MR47_BETSP</name>
<dbReference type="Proteomes" id="UP000515150">
    <property type="component" value="Chromosome 6"/>
</dbReference>
<keyword evidence="2" id="KW-1185">Reference proteome</keyword>
<evidence type="ECO:0000313" key="2">
    <source>
        <dbReference type="Proteomes" id="UP000515150"/>
    </source>
</evidence>
<dbReference type="AlphaFoldDB" id="A0A6P7MR47"/>
<organism evidence="2 3">
    <name type="scientific">Betta splendens</name>
    <name type="common">Siamese fighting fish</name>
    <dbReference type="NCBI Taxonomy" id="158456"/>
    <lineage>
        <taxon>Eukaryota</taxon>
        <taxon>Metazoa</taxon>
        <taxon>Chordata</taxon>
        <taxon>Craniata</taxon>
        <taxon>Vertebrata</taxon>
        <taxon>Euteleostomi</taxon>
        <taxon>Actinopterygii</taxon>
        <taxon>Neopterygii</taxon>
        <taxon>Teleostei</taxon>
        <taxon>Neoteleostei</taxon>
        <taxon>Acanthomorphata</taxon>
        <taxon>Anabantaria</taxon>
        <taxon>Anabantiformes</taxon>
        <taxon>Anabantoidei</taxon>
        <taxon>Osphronemidae</taxon>
        <taxon>Betta</taxon>
    </lineage>
</organism>
<gene>
    <name evidence="3" type="primary">LOC114856747</name>
</gene>
<dbReference type="InterPro" id="IPR006862">
    <property type="entry name" value="Thio_Ohase/aa_AcTrfase"/>
</dbReference>
<dbReference type="Gene3D" id="2.60.40.2240">
    <property type="entry name" value="Acyl-CoA thioester hydrolase/BAAT N-terminal domain"/>
    <property type="match status" value="1"/>
</dbReference>
<evidence type="ECO:0000259" key="1">
    <source>
        <dbReference type="Pfam" id="PF04775"/>
    </source>
</evidence>
<proteinExistence type="predicted"/>
<dbReference type="InterPro" id="IPR042490">
    <property type="entry name" value="Thio_Ohase/BAAT_N"/>
</dbReference>
<dbReference type="SUPFAM" id="SSF53474">
    <property type="entry name" value="alpha/beta-Hydrolases"/>
    <property type="match status" value="1"/>
</dbReference>
<dbReference type="PANTHER" id="PTHR10824">
    <property type="entry name" value="ACYL-COENZYME A THIOESTERASE-RELATED"/>
    <property type="match status" value="1"/>
</dbReference>
<sequence>MKHLVGFNRLRKMNVQTPMEVTVSVFRGHQTEGFEDQGPLVSVVVERWYMAPGVCRIPVTEGGLTATLFLPSASGLFPGILDLWGGGGRLVEYRAALLASRGFASLDLDYLTPKITLGTGDRVDTEYFEVNTLITVMTIQPHCYQCNTELDFDKIIICHSDEKENDLEK</sequence>
<dbReference type="KEGG" id="bspl:114856747"/>
<dbReference type="GeneID" id="114856747"/>
<accession>A0A6P7MR47</accession>
<dbReference type="InterPro" id="IPR029058">
    <property type="entry name" value="AB_hydrolase_fold"/>
</dbReference>
<dbReference type="Pfam" id="PF04775">
    <property type="entry name" value="Bile_Hydr_Trans"/>
    <property type="match status" value="1"/>
</dbReference>
<feature type="domain" description="Acyl-CoA thioester hydrolase/bile acid-CoA amino acid N-acetyltransferase" evidence="1">
    <location>
        <begin position="6"/>
        <end position="61"/>
    </location>
</feature>